<dbReference type="Gene3D" id="1.25.40.20">
    <property type="entry name" value="Ankyrin repeat-containing domain"/>
    <property type="match status" value="3"/>
</dbReference>
<dbReference type="Pfam" id="PF12796">
    <property type="entry name" value="Ank_2"/>
    <property type="match status" value="3"/>
</dbReference>
<dbReference type="Proteomes" id="UP000271974">
    <property type="component" value="Unassembled WGS sequence"/>
</dbReference>
<dbReference type="EMBL" id="RQTK01000131">
    <property type="protein sequence ID" value="RUS86670.1"/>
    <property type="molecule type" value="Genomic_DNA"/>
</dbReference>
<gene>
    <name evidence="4" type="ORF">EGW08_005544</name>
</gene>
<feature type="non-terminal residue" evidence="4">
    <location>
        <position position="330"/>
    </location>
</feature>
<dbReference type="PRINTS" id="PR01415">
    <property type="entry name" value="ANKYRIN"/>
</dbReference>
<organism evidence="4 5">
    <name type="scientific">Elysia chlorotica</name>
    <name type="common">Eastern emerald elysia</name>
    <name type="synonym">Sea slug</name>
    <dbReference type="NCBI Taxonomy" id="188477"/>
    <lineage>
        <taxon>Eukaryota</taxon>
        <taxon>Metazoa</taxon>
        <taxon>Spiralia</taxon>
        <taxon>Lophotrochozoa</taxon>
        <taxon>Mollusca</taxon>
        <taxon>Gastropoda</taxon>
        <taxon>Heterobranchia</taxon>
        <taxon>Euthyneura</taxon>
        <taxon>Panpulmonata</taxon>
        <taxon>Sacoglossa</taxon>
        <taxon>Placobranchoidea</taxon>
        <taxon>Plakobranchidae</taxon>
        <taxon>Elysia</taxon>
    </lineage>
</organism>
<evidence type="ECO:0000256" key="2">
    <source>
        <dbReference type="ARBA" id="ARBA00023043"/>
    </source>
</evidence>
<accession>A0A3S1HV32</accession>
<name>A0A3S1HV32_ELYCH</name>
<comment type="caution">
    <text evidence="4">The sequence shown here is derived from an EMBL/GenBank/DDBJ whole genome shotgun (WGS) entry which is preliminary data.</text>
</comment>
<evidence type="ECO:0000256" key="3">
    <source>
        <dbReference type="PROSITE-ProRule" id="PRU00023"/>
    </source>
</evidence>
<protein>
    <submittedName>
        <fullName evidence="4">Uncharacterized protein</fullName>
    </submittedName>
</protein>
<evidence type="ECO:0000313" key="4">
    <source>
        <dbReference type="EMBL" id="RUS86670.1"/>
    </source>
</evidence>
<keyword evidence="2 3" id="KW-0040">ANK repeat</keyword>
<reference evidence="4 5" key="1">
    <citation type="submission" date="2019-01" db="EMBL/GenBank/DDBJ databases">
        <title>A draft genome assembly of the solar-powered sea slug Elysia chlorotica.</title>
        <authorList>
            <person name="Cai H."/>
            <person name="Li Q."/>
            <person name="Fang X."/>
            <person name="Li J."/>
            <person name="Curtis N.E."/>
            <person name="Altenburger A."/>
            <person name="Shibata T."/>
            <person name="Feng M."/>
            <person name="Maeda T."/>
            <person name="Schwartz J.A."/>
            <person name="Shigenobu S."/>
            <person name="Lundholm N."/>
            <person name="Nishiyama T."/>
            <person name="Yang H."/>
            <person name="Hasebe M."/>
            <person name="Li S."/>
            <person name="Pierce S.K."/>
            <person name="Wang J."/>
        </authorList>
    </citation>
    <scope>NUCLEOTIDE SEQUENCE [LARGE SCALE GENOMIC DNA]</scope>
    <source>
        <strain evidence="4">EC2010</strain>
        <tissue evidence="4">Whole organism of an adult</tissue>
    </source>
</reference>
<feature type="non-terminal residue" evidence="4">
    <location>
        <position position="1"/>
    </location>
</feature>
<dbReference type="PANTHER" id="PTHR24198:SF165">
    <property type="entry name" value="ANKYRIN REPEAT-CONTAINING PROTEIN-RELATED"/>
    <property type="match status" value="1"/>
</dbReference>
<dbReference type="PROSITE" id="PS50088">
    <property type="entry name" value="ANK_REPEAT"/>
    <property type="match status" value="4"/>
</dbReference>
<dbReference type="SUPFAM" id="SSF48403">
    <property type="entry name" value="Ankyrin repeat"/>
    <property type="match status" value="2"/>
</dbReference>
<feature type="repeat" description="ANK" evidence="3">
    <location>
        <begin position="142"/>
        <end position="174"/>
    </location>
</feature>
<feature type="repeat" description="ANK" evidence="3">
    <location>
        <begin position="252"/>
        <end position="284"/>
    </location>
</feature>
<evidence type="ECO:0000256" key="1">
    <source>
        <dbReference type="ARBA" id="ARBA00022737"/>
    </source>
</evidence>
<feature type="repeat" description="ANK" evidence="3">
    <location>
        <begin position="289"/>
        <end position="321"/>
    </location>
</feature>
<dbReference type="STRING" id="188477.A0A3S1HV32"/>
<dbReference type="AlphaFoldDB" id="A0A3S1HV32"/>
<evidence type="ECO:0000313" key="5">
    <source>
        <dbReference type="Proteomes" id="UP000271974"/>
    </source>
</evidence>
<keyword evidence="5" id="KW-1185">Reference proteome</keyword>
<dbReference type="InterPro" id="IPR002110">
    <property type="entry name" value="Ankyrin_rpt"/>
</dbReference>
<sequence length="330" mass="35592">TPLHVAAKVGRADWVDRLLEKGAKVDATDVAGVSPLSSCTTSDSEVCASSLIRHGASVNQRNKDGMTPLHRACAIPRWFHRAKLLSHGSDVNTSCTKGQTPLMSAVSFYYHITFGNKRFVDLLDLCEALVLAGCDLNARDNSGKTALHREVESNNIYGVIFLAHAGCDLNVRNIAGLTPYQTATLPESTKYELARYLLHYGAAPEEDSKDINHPTRPLTYTTLHLVAKAGQTKYVTPALELCKDFLNARNFAGRTPLEEAVRCGHFSTAEHLLESGASLSPDGAVEEQAGSSVLHLAAASGAERLVELLLERGADANATDRYGLTPLRLA</sequence>
<feature type="repeat" description="ANK" evidence="3">
    <location>
        <begin position="1"/>
        <end position="30"/>
    </location>
</feature>
<proteinExistence type="predicted"/>
<dbReference type="Pfam" id="PF13857">
    <property type="entry name" value="Ank_5"/>
    <property type="match status" value="1"/>
</dbReference>
<dbReference type="PROSITE" id="PS50297">
    <property type="entry name" value="ANK_REP_REGION"/>
    <property type="match status" value="3"/>
</dbReference>
<keyword evidence="1" id="KW-0677">Repeat</keyword>
<dbReference type="InterPro" id="IPR036770">
    <property type="entry name" value="Ankyrin_rpt-contain_sf"/>
</dbReference>
<dbReference type="SMART" id="SM00248">
    <property type="entry name" value="ANK"/>
    <property type="match status" value="7"/>
</dbReference>
<dbReference type="OrthoDB" id="194358at2759"/>
<dbReference type="PANTHER" id="PTHR24198">
    <property type="entry name" value="ANKYRIN REPEAT AND PROTEIN KINASE DOMAIN-CONTAINING PROTEIN"/>
    <property type="match status" value="1"/>
</dbReference>